<dbReference type="Pfam" id="PF00027">
    <property type="entry name" value="cNMP_binding"/>
    <property type="match status" value="2"/>
</dbReference>
<dbReference type="PANTHER" id="PTHR11635">
    <property type="entry name" value="CAMP-DEPENDENT PROTEIN KINASE REGULATORY CHAIN"/>
    <property type="match status" value="1"/>
</dbReference>
<name>A0A7S0DYM5_9CRYP</name>
<accession>A0A7S0DYM5</accession>
<dbReference type="GO" id="GO:0004862">
    <property type="term" value="F:cAMP-dependent protein kinase inhibitor activity"/>
    <property type="evidence" value="ECO:0007669"/>
    <property type="project" value="TreeGrafter"/>
</dbReference>
<dbReference type="PRINTS" id="PR00103">
    <property type="entry name" value="CAMPKINASE"/>
</dbReference>
<feature type="compositionally biased region" description="Acidic residues" evidence="1">
    <location>
        <begin position="145"/>
        <end position="155"/>
    </location>
</feature>
<dbReference type="SUPFAM" id="SSF51206">
    <property type="entry name" value="cAMP-binding domain-like"/>
    <property type="match status" value="3"/>
</dbReference>
<dbReference type="EMBL" id="HBEO01003455">
    <property type="protein sequence ID" value="CAD8469445.1"/>
    <property type="molecule type" value="Transcribed_RNA"/>
</dbReference>
<dbReference type="PROSITE" id="PS00889">
    <property type="entry name" value="CNMP_BINDING_2"/>
    <property type="match status" value="1"/>
</dbReference>
<dbReference type="SMART" id="SM00100">
    <property type="entry name" value="cNMP"/>
    <property type="match status" value="1"/>
</dbReference>
<dbReference type="CDD" id="cd00038">
    <property type="entry name" value="CAP_ED"/>
    <property type="match status" value="3"/>
</dbReference>
<dbReference type="GO" id="GO:0030552">
    <property type="term" value="F:cAMP binding"/>
    <property type="evidence" value="ECO:0007669"/>
    <property type="project" value="TreeGrafter"/>
</dbReference>
<gene>
    <name evidence="3" type="ORF">HPHI1048_LOCUS2446</name>
</gene>
<protein>
    <recommendedName>
        <fullName evidence="2">Cyclic nucleotide-binding domain-containing protein</fullName>
    </recommendedName>
</protein>
<dbReference type="InterPro" id="IPR050503">
    <property type="entry name" value="cAMP-dep_PK_reg_su-like"/>
</dbReference>
<dbReference type="AlphaFoldDB" id="A0A7S0DYM5"/>
<evidence type="ECO:0000259" key="2">
    <source>
        <dbReference type="PROSITE" id="PS50042"/>
    </source>
</evidence>
<dbReference type="InterPro" id="IPR000595">
    <property type="entry name" value="cNMP-bd_dom"/>
</dbReference>
<dbReference type="InterPro" id="IPR018488">
    <property type="entry name" value="cNMP-bd_CS"/>
</dbReference>
<sequence length="384" mass="43222">MSQTTDSSNVSRREAVKEYLESTVVPVLSRALTDMCVQQPEDPFKWLARWLIENHPTSPQQAEWCETLVHKLAQGDFFGEIALLSGKPRQATVKAVGTVTLLVLSRDAFTRLCGNLFEILRRNMESYKSIEIPEANTDDAKEQNGPEEENEDDEPPTPPPVNVRRGRRGTVFVEAAQIEDGWTPPSYPKSEDEIQRLDEHISKTALLAYLDPKARTTVIEAFEKKNFSAGEDIIRQGDDGDYYYILDAGKADVLLAKPLGSEPFKVNEYGPGGSFGELALLHGEPRNATIRTTESCVTWALDRDTFRKIMMQSGKQDMNDRLQFLSKVSLLAELTQYEKFKIAEAMKLRSAEPGETIIKEGDVGNEFFIIQSGNVNCYKRTLKF</sequence>
<dbReference type="PANTHER" id="PTHR11635:SF152">
    <property type="entry name" value="CAMP-DEPENDENT PROTEIN KINASE TYPE I REGULATORY SUBUNIT-RELATED"/>
    <property type="match status" value="1"/>
</dbReference>
<dbReference type="GO" id="GO:0005829">
    <property type="term" value="C:cytosol"/>
    <property type="evidence" value="ECO:0007669"/>
    <property type="project" value="TreeGrafter"/>
</dbReference>
<feature type="domain" description="Cyclic nucleotide-binding" evidence="2">
    <location>
        <begin position="66"/>
        <end position="130"/>
    </location>
</feature>
<dbReference type="GO" id="GO:0005952">
    <property type="term" value="C:cAMP-dependent protein kinase complex"/>
    <property type="evidence" value="ECO:0007669"/>
    <property type="project" value="InterPro"/>
</dbReference>
<dbReference type="Gene3D" id="1.20.890.10">
    <property type="entry name" value="cAMP-dependent protein kinase regulatory subunit, dimerization-anchoring domain"/>
    <property type="match status" value="1"/>
</dbReference>
<feature type="domain" description="Cyclic nucleotide-binding" evidence="2">
    <location>
        <begin position="206"/>
        <end position="327"/>
    </location>
</feature>
<dbReference type="PROSITE" id="PS00888">
    <property type="entry name" value="CNMP_BINDING_1"/>
    <property type="match status" value="2"/>
</dbReference>
<reference evidence="3" key="1">
    <citation type="submission" date="2021-01" db="EMBL/GenBank/DDBJ databases">
        <authorList>
            <person name="Corre E."/>
            <person name="Pelletier E."/>
            <person name="Niang G."/>
            <person name="Scheremetjew M."/>
            <person name="Finn R."/>
            <person name="Kale V."/>
            <person name="Holt S."/>
            <person name="Cochrane G."/>
            <person name="Meng A."/>
            <person name="Brown T."/>
            <person name="Cohen L."/>
        </authorList>
    </citation>
    <scope>NUCLEOTIDE SEQUENCE</scope>
    <source>
        <strain evidence="3">CCMP325</strain>
    </source>
</reference>
<dbReference type="InterPro" id="IPR018490">
    <property type="entry name" value="cNMP-bd_dom_sf"/>
</dbReference>
<dbReference type="GO" id="GO:0034236">
    <property type="term" value="F:protein kinase A catalytic subunit binding"/>
    <property type="evidence" value="ECO:0007669"/>
    <property type="project" value="TreeGrafter"/>
</dbReference>
<dbReference type="PROSITE" id="PS50042">
    <property type="entry name" value="CNMP_BINDING_3"/>
    <property type="match status" value="3"/>
</dbReference>
<proteinExistence type="predicted"/>
<organism evidence="3">
    <name type="scientific">Hanusia phi</name>
    <dbReference type="NCBI Taxonomy" id="3032"/>
    <lineage>
        <taxon>Eukaryota</taxon>
        <taxon>Cryptophyceae</taxon>
        <taxon>Pyrenomonadales</taxon>
        <taxon>Geminigeraceae</taxon>
        <taxon>Hanusia</taxon>
    </lineage>
</organism>
<dbReference type="InterPro" id="IPR007858">
    <property type="entry name" value="Dpy-30_motif"/>
</dbReference>
<dbReference type="CDD" id="cd22958">
    <property type="entry name" value="DD_DPY30_SDC1-like"/>
    <property type="match status" value="1"/>
</dbReference>
<feature type="region of interest" description="Disordered" evidence="1">
    <location>
        <begin position="130"/>
        <end position="166"/>
    </location>
</feature>
<feature type="domain" description="Cyclic nucleotide-binding" evidence="2">
    <location>
        <begin position="330"/>
        <end position="384"/>
    </location>
</feature>
<dbReference type="InterPro" id="IPR014710">
    <property type="entry name" value="RmlC-like_jellyroll"/>
</dbReference>
<evidence type="ECO:0000313" key="3">
    <source>
        <dbReference type="EMBL" id="CAD8469445.1"/>
    </source>
</evidence>
<dbReference type="Gene3D" id="2.60.120.10">
    <property type="entry name" value="Jelly Rolls"/>
    <property type="match status" value="3"/>
</dbReference>
<evidence type="ECO:0000256" key="1">
    <source>
        <dbReference type="SAM" id="MobiDB-lite"/>
    </source>
</evidence>
<dbReference type="Pfam" id="PF05186">
    <property type="entry name" value="Dpy-30"/>
    <property type="match status" value="1"/>
</dbReference>